<dbReference type="InterPro" id="IPR006204">
    <property type="entry name" value="GHMP_kinase_N_dom"/>
</dbReference>
<dbReference type="InterPro" id="IPR020568">
    <property type="entry name" value="Ribosomal_Su5_D2-typ_SF"/>
</dbReference>
<evidence type="ECO:0000313" key="10">
    <source>
        <dbReference type="EMBL" id="AXV08453.1"/>
    </source>
</evidence>
<evidence type="ECO:0000256" key="8">
    <source>
        <dbReference type="NCBIfam" id="TIGR00191"/>
    </source>
</evidence>
<dbReference type="GO" id="GO:0009088">
    <property type="term" value="P:threonine biosynthetic process"/>
    <property type="evidence" value="ECO:0007669"/>
    <property type="project" value="UniProtKB-UniRule"/>
</dbReference>
<keyword evidence="7" id="KW-0963">Cytoplasm</keyword>
<dbReference type="SUPFAM" id="SSF55060">
    <property type="entry name" value="GHMP Kinase, C-terminal domain"/>
    <property type="match status" value="1"/>
</dbReference>
<dbReference type="RefSeq" id="WP_164710746.1">
    <property type="nucleotide sequence ID" value="NZ_CP031165.1"/>
</dbReference>
<dbReference type="EMBL" id="CP031165">
    <property type="protein sequence ID" value="AXV08453.1"/>
    <property type="molecule type" value="Genomic_DNA"/>
</dbReference>
<keyword evidence="5 7" id="KW-0418">Kinase</keyword>
<dbReference type="GO" id="GO:0004413">
    <property type="term" value="F:homoserine kinase activity"/>
    <property type="evidence" value="ECO:0007669"/>
    <property type="project" value="UniProtKB-UniRule"/>
</dbReference>
<comment type="similarity">
    <text evidence="7">Belongs to the GHMP kinase family. Homoserine kinase subfamily.</text>
</comment>
<dbReference type="InterPro" id="IPR036554">
    <property type="entry name" value="GHMP_kinase_C_sf"/>
</dbReference>
<sequence>MTEADHTVATVADTVRAVDIDADLDGRSVIAVVEVPATSANLGPGYDALGVALDVPMLAVAREPGPQRVTSHGLGAGELPTGEDNLVWRAVVAWCERVGAAVPDVSIDVHSAIPLERGMGSSSAAAVAGLALGRALVGGPGGNADVLELATQLEGHPDNAAAAIAGGLVACLPEGGFQRVTPDPGLVPVLLIPTTRQNTGHARGVLPVEVPLQVAAANGARAVATFAGLAGLLPLRADAMVDELHEPPRLAIMTTSGQLVAGLRDAGVPAALSGAGPSVLALLDDPSRLTLVTDVVDAVDGAVEVLVARWNLAGARVLRAPVPA</sequence>
<keyword evidence="2 7" id="KW-0808">Transferase</keyword>
<proteinExistence type="inferred from homology"/>
<dbReference type="UniPathway" id="UPA00050">
    <property type="reaction ID" value="UER00064"/>
</dbReference>
<keyword evidence="1 7" id="KW-0028">Amino-acid biosynthesis</keyword>
<organism evidence="10 11">
    <name type="scientific">Euzebya pacifica</name>
    <dbReference type="NCBI Taxonomy" id="1608957"/>
    <lineage>
        <taxon>Bacteria</taxon>
        <taxon>Bacillati</taxon>
        <taxon>Actinomycetota</taxon>
        <taxon>Nitriliruptoria</taxon>
        <taxon>Euzebyales</taxon>
    </lineage>
</organism>
<comment type="catalytic activity">
    <reaction evidence="7">
        <text>L-homoserine + ATP = O-phospho-L-homoserine + ADP + H(+)</text>
        <dbReference type="Rhea" id="RHEA:13985"/>
        <dbReference type="ChEBI" id="CHEBI:15378"/>
        <dbReference type="ChEBI" id="CHEBI:30616"/>
        <dbReference type="ChEBI" id="CHEBI:57476"/>
        <dbReference type="ChEBI" id="CHEBI:57590"/>
        <dbReference type="ChEBI" id="CHEBI:456216"/>
        <dbReference type="EC" id="2.7.1.39"/>
    </reaction>
</comment>
<dbReference type="InterPro" id="IPR014721">
    <property type="entry name" value="Ribsml_uS5_D2-typ_fold_subgr"/>
</dbReference>
<accession>A0A346Y1V6</accession>
<evidence type="ECO:0000256" key="6">
    <source>
        <dbReference type="ARBA" id="ARBA00022840"/>
    </source>
</evidence>
<dbReference type="HAMAP" id="MF_00384">
    <property type="entry name" value="Homoser_kinase"/>
    <property type="match status" value="1"/>
</dbReference>
<dbReference type="PIRSF" id="PIRSF000676">
    <property type="entry name" value="Homoser_kin"/>
    <property type="match status" value="1"/>
</dbReference>
<dbReference type="Pfam" id="PF00288">
    <property type="entry name" value="GHMP_kinases_N"/>
    <property type="match status" value="1"/>
</dbReference>
<keyword evidence="6 7" id="KW-0067">ATP-binding</keyword>
<dbReference type="Gene3D" id="3.30.70.890">
    <property type="entry name" value="GHMP kinase, C-terminal domain"/>
    <property type="match status" value="1"/>
</dbReference>
<keyword evidence="4 7" id="KW-0547">Nucleotide-binding</keyword>
<reference evidence="10 11" key="1">
    <citation type="submission" date="2018-09" db="EMBL/GenBank/DDBJ databases">
        <title>Complete genome sequence of Euzebya sp. DY32-46 isolated from seawater of Pacific Ocean.</title>
        <authorList>
            <person name="Xu L."/>
            <person name="Wu Y.-H."/>
            <person name="Xu X.-W."/>
        </authorList>
    </citation>
    <scope>NUCLEOTIDE SEQUENCE [LARGE SCALE GENOMIC DNA]</scope>
    <source>
        <strain evidence="10 11">DY32-46</strain>
    </source>
</reference>
<dbReference type="Proteomes" id="UP000264006">
    <property type="component" value="Chromosome"/>
</dbReference>
<evidence type="ECO:0000256" key="1">
    <source>
        <dbReference type="ARBA" id="ARBA00022605"/>
    </source>
</evidence>
<dbReference type="PANTHER" id="PTHR20861:SF1">
    <property type="entry name" value="HOMOSERINE KINASE"/>
    <property type="match status" value="1"/>
</dbReference>
<evidence type="ECO:0000313" key="11">
    <source>
        <dbReference type="Proteomes" id="UP000264006"/>
    </source>
</evidence>
<dbReference type="NCBIfam" id="TIGR00191">
    <property type="entry name" value="thrB"/>
    <property type="match status" value="1"/>
</dbReference>
<dbReference type="SUPFAM" id="SSF54211">
    <property type="entry name" value="Ribosomal protein S5 domain 2-like"/>
    <property type="match status" value="1"/>
</dbReference>
<evidence type="ECO:0000256" key="4">
    <source>
        <dbReference type="ARBA" id="ARBA00022741"/>
    </source>
</evidence>
<dbReference type="PRINTS" id="PR00958">
    <property type="entry name" value="HOMSERKINASE"/>
</dbReference>
<feature type="domain" description="GHMP kinase N-terminal" evidence="9">
    <location>
        <begin position="85"/>
        <end position="167"/>
    </location>
</feature>
<comment type="subcellular location">
    <subcellularLocation>
        <location evidence="7">Cytoplasm</location>
    </subcellularLocation>
</comment>
<evidence type="ECO:0000259" key="9">
    <source>
        <dbReference type="Pfam" id="PF00288"/>
    </source>
</evidence>
<dbReference type="PANTHER" id="PTHR20861">
    <property type="entry name" value="HOMOSERINE/4-DIPHOSPHOCYTIDYL-2-C-METHYL-D-ERYTHRITOL KINASE"/>
    <property type="match status" value="1"/>
</dbReference>
<evidence type="ECO:0000256" key="5">
    <source>
        <dbReference type="ARBA" id="ARBA00022777"/>
    </source>
</evidence>
<dbReference type="AlphaFoldDB" id="A0A346Y1V6"/>
<evidence type="ECO:0000256" key="3">
    <source>
        <dbReference type="ARBA" id="ARBA00022697"/>
    </source>
</evidence>
<dbReference type="GO" id="GO:0005524">
    <property type="term" value="F:ATP binding"/>
    <property type="evidence" value="ECO:0007669"/>
    <property type="project" value="UniProtKB-UniRule"/>
</dbReference>
<keyword evidence="11" id="KW-1185">Reference proteome</keyword>
<dbReference type="KEGG" id="euz:DVS28_a3781"/>
<comment type="pathway">
    <text evidence="7">Amino-acid biosynthesis; L-threonine biosynthesis; L-threonine from L-aspartate: step 4/5.</text>
</comment>
<dbReference type="GO" id="GO:0005737">
    <property type="term" value="C:cytoplasm"/>
    <property type="evidence" value="ECO:0007669"/>
    <property type="project" value="UniProtKB-SubCell"/>
</dbReference>
<feature type="binding site" evidence="7">
    <location>
        <begin position="114"/>
        <end position="124"/>
    </location>
    <ligand>
        <name>ATP</name>
        <dbReference type="ChEBI" id="CHEBI:30616"/>
    </ligand>
</feature>
<dbReference type="Gene3D" id="3.30.230.10">
    <property type="match status" value="1"/>
</dbReference>
<dbReference type="InterPro" id="IPR000870">
    <property type="entry name" value="Homoserine_kinase"/>
</dbReference>
<gene>
    <name evidence="7" type="primary">thrB</name>
    <name evidence="10" type="ORF">DVS28_a3781</name>
</gene>
<evidence type="ECO:0000256" key="2">
    <source>
        <dbReference type="ARBA" id="ARBA00022679"/>
    </source>
</evidence>
<name>A0A346Y1V6_9ACTN</name>
<dbReference type="EC" id="2.7.1.39" evidence="7 8"/>
<protein>
    <recommendedName>
        <fullName evidence="7 8">Homoserine kinase</fullName>
        <shortName evidence="7">HK</shortName>
        <shortName evidence="7">HSK</shortName>
        <ecNumber evidence="7 8">2.7.1.39</ecNumber>
    </recommendedName>
</protein>
<comment type="function">
    <text evidence="7">Catalyzes the ATP-dependent phosphorylation of L-homoserine to L-homoserine phosphate.</text>
</comment>
<keyword evidence="3 7" id="KW-0791">Threonine biosynthesis</keyword>
<evidence type="ECO:0000256" key="7">
    <source>
        <dbReference type="HAMAP-Rule" id="MF_00384"/>
    </source>
</evidence>